<dbReference type="Proteomes" id="UP000093309">
    <property type="component" value="Unassembled WGS sequence"/>
</dbReference>
<feature type="chain" id="PRO_5008649906" description="BIG2 domain-containing protein" evidence="1">
    <location>
        <begin position="30"/>
        <end position="2047"/>
    </location>
</feature>
<comment type="caution">
    <text evidence="3">The sequence shown here is derived from an EMBL/GenBank/DDBJ whole genome shotgun (WGS) entry which is preliminary data.</text>
</comment>
<feature type="domain" description="BIG2" evidence="2">
    <location>
        <begin position="535"/>
        <end position="612"/>
    </location>
</feature>
<dbReference type="STRING" id="512399.A8709_13855"/>
<dbReference type="PANTHER" id="PTHR23019:SF0">
    <property type="entry name" value="NUCLEAR PORE MEMBRANE GLYCOPROTEIN 210"/>
    <property type="match status" value="1"/>
</dbReference>
<dbReference type="Pfam" id="PF02368">
    <property type="entry name" value="Big_2"/>
    <property type="match status" value="2"/>
</dbReference>
<keyword evidence="4" id="KW-1185">Reference proteome</keyword>
<dbReference type="InterPro" id="IPR011050">
    <property type="entry name" value="Pectin_lyase_fold/virulence"/>
</dbReference>
<gene>
    <name evidence="3" type="ORF">A8709_13855</name>
</gene>
<dbReference type="SMART" id="SM00710">
    <property type="entry name" value="PbH1"/>
    <property type="match status" value="6"/>
</dbReference>
<dbReference type="SMART" id="SM00635">
    <property type="entry name" value="BID_2"/>
    <property type="match status" value="2"/>
</dbReference>
<dbReference type="PANTHER" id="PTHR23019">
    <property type="entry name" value="NUCLEAR PORE MEMBRANE GLYCOPROTEIN GP210-RELATED"/>
    <property type="match status" value="1"/>
</dbReference>
<dbReference type="InterPro" id="IPR039448">
    <property type="entry name" value="Beta_helix"/>
</dbReference>
<dbReference type="InterPro" id="IPR012334">
    <property type="entry name" value="Pectin_lyas_fold"/>
</dbReference>
<reference evidence="4" key="1">
    <citation type="submission" date="2016-05" db="EMBL/GenBank/DDBJ databases">
        <title>Paenibacillus oryzae. sp. nov., isolated from the rice root.</title>
        <authorList>
            <person name="Zhang J."/>
            <person name="Zhang X."/>
        </authorList>
    </citation>
    <scope>NUCLEOTIDE SEQUENCE [LARGE SCALE GENOMIC DNA]</scope>
    <source>
        <strain evidence="4">KCTC13222</strain>
    </source>
</reference>
<dbReference type="SUPFAM" id="SSF51126">
    <property type="entry name" value="Pectin lyase-like"/>
    <property type="match status" value="1"/>
</dbReference>
<protein>
    <recommendedName>
        <fullName evidence="2">BIG2 domain-containing protein</fullName>
    </recommendedName>
</protein>
<dbReference type="SUPFAM" id="SSF49373">
    <property type="entry name" value="Invasin/intimin cell-adhesion fragments"/>
    <property type="match status" value="2"/>
</dbReference>
<feature type="domain" description="BIG2" evidence="2">
    <location>
        <begin position="244"/>
        <end position="321"/>
    </location>
</feature>
<dbReference type="InterPro" id="IPR008964">
    <property type="entry name" value="Invasin/intimin_cell_adhesion"/>
</dbReference>
<dbReference type="InterPro" id="IPR006626">
    <property type="entry name" value="PbH1"/>
</dbReference>
<organism evidence="3 4">
    <name type="scientific">Paenibacillus pectinilyticus</name>
    <dbReference type="NCBI Taxonomy" id="512399"/>
    <lineage>
        <taxon>Bacteria</taxon>
        <taxon>Bacillati</taxon>
        <taxon>Bacillota</taxon>
        <taxon>Bacilli</taxon>
        <taxon>Bacillales</taxon>
        <taxon>Paenibacillaceae</taxon>
        <taxon>Paenibacillus</taxon>
    </lineage>
</organism>
<accession>A0A1C1A3Q1</accession>
<dbReference type="RefSeq" id="WP_065852094.1">
    <property type="nucleotide sequence ID" value="NZ_LYPC01000014.1"/>
</dbReference>
<sequence length="2047" mass="221960">MRLRKYVMLFIASLLMFATVVPIAGTASAAGGRPPVTVSGNYTNVDFNVTTPTVTNGTYTVEAKLLGTVTPTSGQNAAGLVTDANGLRSFYLEADTIDISTFKSAIQKTDRFGIQTRVKFNNTNSKRSLFEMKSMNPPTGSPSWLNLLIFDSDGKIKDYKLNVLGTYAADQWYDIIYDVDTPNHRYSVWINGSIVIDNLDLNSATTSWVGVTQSKIIQYKNTAQTPSMVTVASFKAGTITDPVPLASLAIQPLSGEFYANQTKALTLVKNPSNTTETNINWSSSNTSVATVDSQGVVTGVAAGMTTITVTSADNPSVTATLDLTLSPALQPINFNANYLDLDFNTFLPPVSNNVTTFDSKFLGTVTTTSGATSAGIINTNNTNVFQFEAVTADLGSFKSGLNKTDHTGIRTRLQFNNTNSKRSIFEMKSVTPPTGTAAWDTLLFFDADGKIKDYQGNVLDNYAADQWYDIDIDLDSPKHRYSVWINGKLKVYNLDLGNWIGITQNRIIQYKNSSNTSNKTYVAYMKVGTIIDPVPLTSLSIQPLSGNFYANQTKALTLVKNPSNTSQTNFNWSSSNTSVATVDNQGVITGVAAGTTTITVASVDNPSVTATLDITLSAAIQPVNASRNYLDLDFNTFVPPVSSNVTTIDSLFLGTVATTSGATSAGIINDGDSNVFQLEAITGDLGTFKSGLNKTDHFSIRTRMKFNNTNSKRSIFEMKSVTPPTGTAAWDTLLFFDADGKIKDYQGNVLDNYAANQWYDIVVDLDSPKHRYSVWINGKLYVNNLDLGNWVGITQNRLIQYKNSSNTSNKTYVAYMKVGIISPLSSPVVTGQTVQGWAAWTYTGLPVFAEDASESVDSIASMTISGPTGTLGSYAKEFPVTPGKRYSFSSFMRGEGLSSSTSVIKAVLTSMKNGEKLQVDNLDVEEETPALVSDKNAFGGRILYHFTAPADADSVRVQLVFSGPGTAWFNDPRFEEKQNWQDVMGHYSSADVQHPITNPGNMYGFGGVPNESDATLLQQVAPIMAMSDTELQAAAKADAHTRTALDVRGSYEAMARRLAILYTKTGTATYAHKAIIILTEEAKWYPDVPLTGGENFFFKSACVPVDAVYAYDILYASPEWNNVQESLYVGTDVRAFVEGWFRTAVMNMFNYYSPGIGGYDNIAPYGVRAVFGTAAVLNDPDMIRLFMPWVDSLLSNREVYADGFWNEATVSYNDQVIQLFTGAFDMLQQNFKDPAGYVDNKYQLQFEPAFNLGSRYPLYTKGLTINQQMKLPDGSPVAINDTWNQDPALKSVEDPILPENIKNIELYNYGQFSLVQGDTNDATYAGLTFPQNGLGGPYTTGGHQHADYLNLNLFGSGMEVIPDTGYPHDAVANRYLQMTAPMHNVPWAWSSTANYIASSGMSTRASMLAYDPGDQNGKAIQLVEASELGPVTDNVDTKRRMIMMVNMDGNRSYTLDLSRLKGGEAHQIFMRAAEDEDTDMTTSLNLTAQPDADVNTYMTRMGHTEGLPDGRATMKSPQTADGNNDFNFTWKGKTSGTSLRAYMNGISGDELIFSRIPTLRWTYNKAALKDSFPGWHFQRRQLVNPNDTTEFGAVYETWRSNQQPLINNVTWKKTADQDPMTQVAVVDVGSYIDTIYLSNDTTVREVDGVQFAGRVAMIRKDKMSGAILKGYVYGAGSIQAPGFALQGKPDVNVKVTGTTSTYNGALANGTVANGAPANTLTIDGNLPNDNSLNGLWLQTKLGDQSGYGMRINSVQGSTINVHDYPPFTITPAGAKQGFFQYVDKVIPGDVIAEIHQPTFVSAIPSGQSIQSAIDSAQNGDTIVLSGGVYTEQLNITKSLTIIGNGATIQAPDTAIHGFTGFVNQYDAPIRPIVYVSPGVNVKLQDMTIDGRNKGDMNYPDGISGIGIDRASATIDHVTVKGVNDTLNPGMQYGYGIFANNTGTTAVTVVVTNSTITDYQKNGIFVLGNITGTVTSNTVTGHGPTSDIAQNGIVFLNVAGAGTISNNTVSQNYYNGSDEACGILLFSSPSVTLSGNQVSDNQAPTYVQ</sequence>
<dbReference type="InterPro" id="IPR045197">
    <property type="entry name" value="NUP210-like"/>
</dbReference>
<dbReference type="Gene3D" id="2.70.98.70">
    <property type="match status" value="1"/>
</dbReference>
<name>A0A1C1A3Q1_9BACL</name>
<evidence type="ECO:0000259" key="2">
    <source>
        <dbReference type="SMART" id="SM00635"/>
    </source>
</evidence>
<evidence type="ECO:0000313" key="4">
    <source>
        <dbReference type="Proteomes" id="UP000093309"/>
    </source>
</evidence>
<dbReference type="EMBL" id="LYPC01000014">
    <property type="protein sequence ID" value="OCT15183.1"/>
    <property type="molecule type" value="Genomic_DNA"/>
</dbReference>
<dbReference type="InterPro" id="IPR003343">
    <property type="entry name" value="Big_2"/>
</dbReference>
<proteinExistence type="predicted"/>
<feature type="signal peptide" evidence="1">
    <location>
        <begin position="1"/>
        <end position="29"/>
    </location>
</feature>
<evidence type="ECO:0000313" key="3">
    <source>
        <dbReference type="EMBL" id="OCT15183.1"/>
    </source>
</evidence>
<dbReference type="Pfam" id="PF13229">
    <property type="entry name" value="Beta_helix"/>
    <property type="match status" value="1"/>
</dbReference>
<dbReference type="Gene3D" id="1.50.10.100">
    <property type="entry name" value="Chondroitin AC/alginate lyase"/>
    <property type="match status" value="1"/>
</dbReference>
<dbReference type="SUPFAM" id="SSF48230">
    <property type="entry name" value="Chondroitin AC/alginate lyase"/>
    <property type="match status" value="1"/>
</dbReference>
<dbReference type="InterPro" id="IPR008929">
    <property type="entry name" value="Chondroitin_lyas"/>
</dbReference>
<dbReference type="OrthoDB" id="2482617at2"/>
<dbReference type="Gene3D" id="2.60.40.1080">
    <property type="match status" value="2"/>
</dbReference>
<dbReference type="Gene3D" id="2.60.120.260">
    <property type="entry name" value="Galactose-binding domain-like"/>
    <property type="match status" value="1"/>
</dbReference>
<keyword evidence="1" id="KW-0732">Signal</keyword>
<dbReference type="Gene3D" id="2.160.20.10">
    <property type="entry name" value="Single-stranded right-handed beta-helix, Pectin lyase-like"/>
    <property type="match status" value="1"/>
</dbReference>
<evidence type="ECO:0000256" key="1">
    <source>
        <dbReference type="SAM" id="SignalP"/>
    </source>
</evidence>